<proteinExistence type="predicted"/>
<gene>
    <name evidence="1" type="ORF">H310_02128</name>
</gene>
<sequence>MRRVFRQKSVQAVRDDHFNVLEAAVVMAPGFRGGHFEHIHGCVRSMGQHDRCRQLKRRDEPTSNHRFDKQVAQMRQDRLGQVRVLVLRVASIANVIDLPRVVKLDRKRMELR</sequence>
<accession>A0A024UNA3</accession>
<dbReference type="EMBL" id="KI913954">
    <property type="protein sequence ID" value="ETW07665.1"/>
    <property type="molecule type" value="Genomic_DNA"/>
</dbReference>
<name>A0A024UNA3_9STRA</name>
<dbReference type="AlphaFoldDB" id="A0A024UNA3"/>
<evidence type="ECO:0000313" key="1">
    <source>
        <dbReference type="EMBL" id="ETW07665.1"/>
    </source>
</evidence>
<reference evidence="1" key="1">
    <citation type="submission" date="2013-12" db="EMBL/GenBank/DDBJ databases">
        <title>The Genome Sequence of Aphanomyces invadans NJM9701.</title>
        <authorList>
            <consortium name="The Broad Institute Genomics Platform"/>
            <person name="Russ C."/>
            <person name="Tyler B."/>
            <person name="van West P."/>
            <person name="Dieguez-Uribeondo J."/>
            <person name="Young S.K."/>
            <person name="Zeng Q."/>
            <person name="Gargeya S."/>
            <person name="Fitzgerald M."/>
            <person name="Abouelleil A."/>
            <person name="Alvarado L."/>
            <person name="Chapman S.B."/>
            <person name="Gainer-Dewar J."/>
            <person name="Goldberg J."/>
            <person name="Griggs A."/>
            <person name="Gujja S."/>
            <person name="Hansen M."/>
            <person name="Howarth C."/>
            <person name="Imamovic A."/>
            <person name="Ireland A."/>
            <person name="Larimer J."/>
            <person name="McCowan C."/>
            <person name="Murphy C."/>
            <person name="Pearson M."/>
            <person name="Poon T.W."/>
            <person name="Priest M."/>
            <person name="Roberts A."/>
            <person name="Saif S."/>
            <person name="Shea T."/>
            <person name="Sykes S."/>
            <person name="Wortman J."/>
            <person name="Nusbaum C."/>
            <person name="Birren B."/>
        </authorList>
    </citation>
    <scope>NUCLEOTIDE SEQUENCE [LARGE SCALE GENOMIC DNA]</scope>
    <source>
        <strain evidence="1">NJM9701</strain>
    </source>
</reference>
<protein>
    <submittedName>
        <fullName evidence="1">Uncharacterized protein</fullName>
    </submittedName>
</protein>
<dbReference type="RefSeq" id="XP_008863758.1">
    <property type="nucleotide sequence ID" value="XM_008865536.1"/>
</dbReference>
<dbReference type="GeneID" id="20079178"/>
<dbReference type="VEuPathDB" id="FungiDB:H310_02128"/>
<organism evidence="1">
    <name type="scientific">Aphanomyces invadans</name>
    <dbReference type="NCBI Taxonomy" id="157072"/>
    <lineage>
        <taxon>Eukaryota</taxon>
        <taxon>Sar</taxon>
        <taxon>Stramenopiles</taxon>
        <taxon>Oomycota</taxon>
        <taxon>Saprolegniomycetes</taxon>
        <taxon>Saprolegniales</taxon>
        <taxon>Verrucalvaceae</taxon>
        <taxon>Aphanomyces</taxon>
    </lineage>
</organism>